<name>A0A170PJ28_9CHLR</name>
<dbReference type="AlphaFoldDB" id="A0A170PJ28"/>
<dbReference type="Gene3D" id="1.10.10.1320">
    <property type="entry name" value="Anti-sigma factor, zinc-finger domain"/>
    <property type="match status" value="1"/>
</dbReference>
<dbReference type="EMBL" id="LN890655">
    <property type="protein sequence ID" value="CUS05227.2"/>
    <property type="molecule type" value="Genomic_DNA"/>
</dbReference>
<dbReference type="InterPro" id="IPR041916">
    <property type="entry name" value="Anti_sigma_zinc_sf"/>
</dbReference>
<organism evidence="2 3">
    <name type="scientific">Candidatus Promineifilum breve</name>
    <dbReference type="NCBI Taxonomy" id="1806508"/>
    <lineage>
        <taxon>Bacteria</taxon>
        <taxon>Bacillati</taxon>
        <taxon>Chloroflexota</taxon>
        <taxon>Ardenticatenia</taxon>
        <taxon>Candidatus Promineifilales</taxon>
        <taxon>Candidatus Promineifilaceae</taxon>
        <taxon>Candidatus Promineifilum</taxon>
    </lineage>
</organism>
<dbReference type="OrthoDB" id="167009at2"/>
<evidence type="ECO:0000313" key="2">
    <source>
        <dbReference type="EMBL" id="CUS05227.2"/>
    </source>
</evidence>
<feature type="transmembrane region" description="Helical" evidence="1">
    <location>
        <begin position="93"/>
        <end position="114"/>
    </location>
</feature>
<gene>
    <name evidence="2" type="ORF">CFX0092_A3349</name>
</gene>
<keyword evidence="1" id="KW-0812">Transmembrane</keyword>
<evidence type="ECO:0008006" key="4">
    <source>
        <dbReference type="Google" id="ProtNLM"/>
    </source>
</evidence>
<keyword evidence="1" id="KW-1133">Transmembrane helix</keyword>
<keyword evidence="3" id="KW-1185">Reference proteome</keyword>
<dbReference type="Proteomes" id="UP000215027">
    <property type="component" value="Chromosome I"/>
</dbReference>
<proteinExistence type="predicted"/>
<feature type="transmembrane region" description="Helical" evidence="1">
    <location>
        <begin position="262"/>
        <end position="284"/>
    </location>
</feature>
<dbReference type="RefSeq" id="WP_095044466.1">
    <property type="nucleotide sequence ID" value="NZ_LN890655.1"/>
</dbReference>
<sequence>MFNFLGDRGTTGEDKRRETLNAYLDNALTPAERDRLEGQLARDANLRAELEQLRVVKLQLRAMPRRRVPRSFALNPALYGRPKAQPMLQLYPVLRGATAMAAFLLIFVFALGAFRGQFGGVGAPVPAAEVSMATNEEAAAPVGGADESAPLLATVPAAEERAAAEEAAADSSAEIAAPQPLTETMTIAGAYPPPEGTVAAESVPAPEGELQFESTEAVAEPTVTTIAEVMATEVAAIEEPVAEQSAAENDAVQTTEDTDNEILRIIQIALGVAFLLLLILWLIARRGVRSL</sequence>
<evidence type="ECO:0000313" key="3">
    <source>
        <dbReference type="Proteomes" id="UP000215027"/>
    </source>
</evidence>
<keyword evidence="1" id="KW-0472">Membrane</keyword>
<evidence type="ECO:0000256" key="1">
    <source>
        <dbReference type="SAM" id="Phobius"/>
    </source>
</evidence>
<reference evidence="2" key="1">
    <citation type="submission" date="2016-01" db="EMBL/GenBank/DDBJ databases">
        <authorList>
            <person name="Mcilroy J.S."/>
            <person name="Karst M S."/>
            <person name="Albertsen M."/>
        </authorList>
    </citation>
    <scope>NUCLEOTIDE SEQUENCE</scope>
    <source>
        <strain evidence="2">Cfx-K</strain>
    </source>
</reference>
<accession>A0A170PJ28</accession>
<protein>
    <recommendedName>
        <fullName evidence="4">Zinc-finger domain-containing protein</fullName>
    </recommendedName>
</protein>
<dbReference type="KEGG" id="pbf:CFX0092_A3349"/>